<evidence type="ECO:0000313" key="4">
    <source>
        <dbReference type="Proteomes" id="UP000294194"/>
    </source>
</evidence>
<keyword evidence="1" id="KW-1133">Transmembrane helix</keyword>
<reference evidence="4" key="1">
    <citation type="submission" date="2019-02" db="EMBL/GenBank/DDBJ databases">
        <title>Glaciihabitans arcticus sp. nov., a psychrotolerant bacterium isolated from polar soil.</title>
        <authorList>
            <person name="Dahal R.H."/>
        </authorList>
    </citation>
    <scope>NUCLEOTIDE SEQUENCE [LARGE SCALE GENOMIC DNA]</scope>
    <source>
        <strain evidence="4">RP-3-7</strain>
    </source>
</reference>
<evidence type="ECO:0000313" key="3">
    <source>
        <dbReference type="EMBL" id="TBN56360.1"/>
    </source>
</evidence>
<keyword evidence="1" id="KW-0472">Membrane</keyword>
<keyword evidence="1" id="KW-0812">Transmembrane</keyword>
<organism evidence="3 4">
    <name type="scientific">Glaciihabitans arcticus</name>
    <dbReference type="NCBI Taxonomy" id="2668039"/>
    <lineage>
        <taxon>Bacteria</taxon>
        <taxon>Bacillati</taxon>
        <taxon>Actinomycetota</taxon>
        <taxon>Actinomycetes</taxon>
        <taxon>Micrococcales</taxon>
        <taxon>Microbacteriaceae</taxon>
        <taxon>Glaciihabitans</taxon>
    </lineage>
</organism>
<dbReference type="SMART" id="SM00327">
    <property type="entry name" value="VWA"/>
    <property type="match status" value="1"/>
</dbReference>
<evidence type="ECO:0000256" key="1">
    <source>
        <dbReference type="SAM" id="Phobius"/>
    </source>
</evidence>
<dbReference type="EMBL" id="SISG01000001">
    <property type="protein sequence ID" value="TBN56360.1"/>
    <property type="molecule type" value="Genomic_DNA"/>
</dbReference>
<comment type="caution">
    <text evidence="3">The sequence shown here is derived from an EMBL/GenBank/DDBJ whole genome shotgun (WGS) entry which is preliminary data.</text>
</comment>
<evidence type="ECO:0000259" key="2">
    <source>
        <dbReference type="PROSITE" id="PS50234"/>
    </source>
</evidence>
<gene>
    <name evidence="3" type="ORF">EYE40_02520</name>
</gene>
<name>A0A4Q9GVY7_9MICO</name>
<dbReference type="InterPro" id="IPR002035">
    <property type="entry name" value="VWF_A"/>
</dbReference>
<feature type="transmembrane region" description="Helical" evidence="1">
    <location>
        <begin position="6"/>
        <end position="27"/>
    </location>
</feature>
<dbReference type="Gene3D" id="3.40.50.410">
    <property type="entry name" value="von Willebrand factor, type A domain"/>
    <property type="match status" value="1"/>
</dbReference>
<dbReference type="Pfam" id="PF13519">
    <property type="entry name" value="VWA_2"/>
    <property type="match status" value="1"/>
</dbReference>
<keyword evidence="4" id="KW-1185">Reference proteome</keyword>
<protein>
    <submittedName>
        <fullName evidence="3">VWA domain-containing protein</fullName>
    </submittedName>
</protein>
<dbReference type="InterPro" id="IPR036465">
    <property type="entry name" value="vWFA_dom_sf"/>
</dbReference>
<dbReference type="AlphaFoldDB" id="A0A4Q9GVY7"/>
<dbReference type="Proteomes" id="UP000294194">
    <property type="component" value="Unassembled WGS sequence"/>
</dbReference>
<sequence length="338" mass="35423">MILQPVLPGVLLVLFAVILIGFALWQLIVARGRSAKLSWGLRIVLVLLLVVIAARPVIPATQSGPSASGGLEVYFVVDTTSSVSAEDWDGGQPRLVGVKSDIAAIAETLAGAQFSLVTFDAAAVQRVPLTTDATAIAGAASVITPEVSYYSRGSTIDEAVPLLEQLLGEASEENPGQQRVLFYLGDGEQTTATQPGSFETLLPFLSGGAVLGYGTEQGAPMLEFDGYADDDSEVAYLQDYSVTPPVEAISRIDEAALGTIASQLGLSYLHRTAGASVDEALAGIDVGELTVADGEPGSPVELYWIFAIPFGLIALFEAARIASAVIELRSPRRKRATS</sequence>
<dbReference type="CDD" id="cd00198">
    <property type="entry name" value="vWFA"/>
    <property type="match status" value="1"/>
</dbReference>
<dbReference type="PROSITE" id="PS50234">
    <property type="entry name" value="VWFA"/>
    <property type="match status" value="1"/>
</dbReference>
<feature type="domain" description="VWFA" evidence="2">
    <location>
        <begin position="72"/>
        <end position="264"/>
    </location>
</feature>
<dbReference type="RefSeq" id="WP_130980470.1">
    <property type="nucleotide sequence ID" value="NZ_SISG01000001.1"/>
</dbReference>
<dbReference type="SUPFAM" id="SSF53300">
    <property type="entry name" value="vWA-like"/>
    <property type="match status" value="1"/>
</dbReference>
<accession>A0A4Q9GVY7</accession>
<proteinExistence type="predicted"/>
<feature type="transmembrane region" description="Helical" evidence="1">
    <location>
        <begin position="39"/>
        <end position="58"/>
    </location>
</feature>